<evidence type="ECO:0000313" key="4">
    <source>
        <dbReference type="EMBL" id="EWM27400.1"/>
    </source>
</evidence>
<dbReference type="PANTHER" id="PTHR43618">
    <property type="entry name" value="7-ALPHA-HYDROXYSTEROID DEHYDROGENASE"/>
    <property type="match status" value="1"/>
</dbReference>
<dbReference type="InterPro" id="IPR020904">
    <property type="entry name" value="Sc_DH/Rdtase_CS"/>
</dbReference>
<dbReference type="OrthoDB" id="1393670at2759"/>
<dbReference type="SUPFAM" id="SSF51735">
    <property type="entry name" value="NAD(P)-binding Rossmann-fold domains"/>
    <property type="match status" value="1"/>
</dbReference>
<name>W7TJW9_9STRA</name>
<dbReference type="GO" id="GO:0016491">
    <property type="term" value="F:oxidoreductase activity"/>
    <property type="evidence" value="ECO:0007669"/>
    <property type="project" value="UniProtKB-KW"/>
</dbReference>
<evidence type="ECO:0000256" key="3">
    <source>
        <dbReference type="ARBA" id="ARBA00023002"/>
    </source>
</evidence>
<accession>W7TJW9</accession>
<protein>
    <submittedName>
        <fullName evidence="4">Short chain dehydrogenase reductase</fullName>
    </submittedName>
</protein>
<dbReference type="InterPro" id="IPR002347">
    <property type="entry name" value="SDR_fam"/>
</dbReference>
<keyword evidence="3" id="KW-0560">Oxidoreductase</keyword>
<dbReference type="AlphaFoldDB" id="W7TJW9"/>
<dbReference type="PRINTS" id="PR00081">
    <property type="entry name" value="GDHRDH"/>
</dbReference>
<reference evidence="4 5" key="1">
    <citation type="journal article" date="2014" name="Mol. Plant">
        <title>Chromosome Scale Genome Assembly and Transcriptome Profiling of Nannochloropsis gaditana in Nitrogen Depletion.</title>
        <authorList>
            <person name="Corteggiani Carpinelli E."/>
            <person name="Telatin A."/>
            <person name="Vitulo N."/>
            <person name="Forcato C."/>
            <person name="D'Angelo M."/>
            <person name="Schiavon R."/>
            <person name="Vezzi A."/>
            <person name="Giacometti G.M."/>
            <person name="Morosinotto T."/>
            <person name="Valle G."/>
        </authorList>
    </citation>
    <scope>NUCLEOTIDE SEQUENCE [LARGE SCALE GENOMIC DNA]</scope>
    <source>
        <strain evidence="4 5">B-31</strain>
    </source>
</reference>
<dbReference type="InterPro" id="IPR036291">
    <property type="entry name" value="NAD(P)-bd_dom_sf"/>
</dbReference>
<gene>
    <name evidence="4" type="ORF">Naga_100212g8</name>
</gene>
<dbReference type="Gene3D" id="3.40.50.720">
    <property type="entry name" value="NAD(P)-binding Rossmann-like Domain"/>
    <property type="match status" value="1"/>
</dbReference>
<dbReference type="PROSITE" id="PS00061">
    <property type="entry name" value="ADH_SHORT"/>
    <property type="match status" value="1"/>
</dbReference>
<proteinExistence type="inferred from homology"/>
<dbReference type="EMBL" id="AZIL01000466">
    <property type="protein sequence ID" value="EWM27400.1"/>
    <property type="molecule type" value="Genomic_DNA"/>
</dbReference>
<dbReference type="Proteomes" id="UP000019335">
    <property type="component" value="Chromosome 6"/>
</dbReference>
<dbReference type="PANTHER" id="PTHR43618:SF17">
    <property type="entry name" value="RHAMNOLIPIDS BIOSYNTHESIS 3-OXOACYL-[ACYL-CARRIER-PROTEIN] REDUCTASE"/>
    <property type="match status" value="1"/>
</dbReference>
<dbReference type="Pfam" id="PF13561">
    <property type="entry name" value="adh_short_C2"/>
    <property type="match status" value="1"/>
</dbReference>
<keyword evidence="2" id="KW-0521">NADP</keyword>
<evidence type="ECO:0000256" key="1">
    <source>
        <dbReference type="ARBA" id="ARBA00006484"/>
    </source>
</evidence>
<dbReference type="FunFam" id="3.40.50.720:FF:000084">
    <property type="entry name" value="Short-chain dehydrogenase reductase"/>
    <property type="match status" value="1"/>
</dbReference>
<organism evidence="4 5">
    <name type="scientific">Nannochloropsis gaditana</name>
    <dbReference type="NCBI Taxonomy" id="72520"/>
    <lineage>
        <taxon>Eukaryota</taxon>
        <taxon>Sar</taxon>
        <taxon>Stramenopiles</taxon>
        <taxon>Ochrophyta</taxon>
        <taxon>Eustigmatophyceae</taxon>
        <taxon>Eustigmatales</taxon>
        <taxon>Monodopsidaceae</taxon>
        <taxon>Nannochloropsis</taxon>
    </lineage>
</organism>
<keyword evidence="5" id="KW-1185">Reference proteome</keyword>
<comment type="similarity">
    <text evidence="1">Belongs to the short-chain dehydrogenases/reductases (SDR) family.</text>
</comment>
<evidence type="ECO:0000256" key="2">
    <source>
        <dbReference type="ARBA" id="ARBA00022857"/>
    </source>
</evidence>
<sequence length="281" mass="29339">MDAPSLSTSSLSPSLSVDKLFDVRDKNVLITGGGTGIGRMIAQGFVDNGARVFIASRKEATQAAAEIVRASSRPPSRVFCRGLTADLSKGESEQMNLLSAVARETAGKLHVLVNNAGTNWAEPVESYPIKAFEKVVALNLLAAFSLTRLALPLLEATATLGNPARVINIGSIDGARVTLIDHFAYSSSKAALHQLSKVLAGKLGHRHITVNTLAPGPFASKMMKVTLARAQEEIEAGTALGRIGSPEDMAGAALFLASRAGAYVTGAVLVVDGGILVKPRL</sequence>
<comment type="caution">
    <text evidence="4">The sequence shown here is derived from an EMBL/GenBank/DDBJ whole genome shotgun (WGS) entry which is preliminary data.</text>
</comment>
<dbReference type="InterPro" id="IPR052178">
    <property type="entry name" value="Sec_Metab_Biosynth_SDR"/>
</dbReference>
<evidence type="ECO:0000313" key="5">
    <source>
        <dbReference type="Proteomes" id="UP000019335"/>
    </source>
</evidence>
<dbReference type="PRINTS" id="PR00080">
    <property type="entry name" value="SDRFAMILY"/>
</dbReference>